<evidence type="ECO:0000313" key="3">
    <source>
        <dbReference type="EMBL" id="CAF1059751.1"/>
    </source>
</evidence>
<dbReference type="EMBL" id="CAJNOK010002306">
    <property type="protein sequence ID" value="CAF0854193.1"/>
    <property type="molecule type" value="Genomic_DNA"/>
</dbReference>
<keyword evidence="1" id="KW-1133">Transmembrane helix</keyword>
<dbReference type="Proteomes" id="UP000681722">
    <property type="component" value="Unassembled WGS sequence"/>
</dbReference>
<name>A0A814L7V3_9BILA</name>
<evidence type="ECO:0000256" key="1">
    <source>
        <dbReference type="SAM" id="Phobius"/>
    </source>
</evidence>
<sequence>METTKLNYQNDLEPRVFDYIPSDCYECLSYRDIIITQLNDIPMNSFEKFHFGPFDTYLLLNGQLKLTLKSFAFNNFIINKPNHTMFITMSAPNSWLNITNETFNGLDIRSYSTLKLIIKYFYGITFYSQSLNGIKMGKQSKLIIEISSVTQVHFLSNIFGNKSNLSSHNSSYEIHILRTDTILFNENSFSSIQLYDYQKLIINLELISLIHLKKYSFSNLILNSYSLFKINSIFINRFTIDSYAFSDIILDRHSKYNLTIKILGTCICLTSYSFSNLILKPFSIFYTGFNNVRGISLFSYSFFNLQLNINSKLIIESNNPVNDPNPIINIASNTFMNNIGTTLLKNEGTINFNFNYVTLNRYDIDSLQMNFIYIIKLKDIGLLDLSNLTTTVYQIKKLTILFNGVRYVKWPLEQISLTKKLTSHSLNSEQVDTNKLQYHHEFPPNERSIQFYFNYVSNQSCILYDAPSDIPWYFLSNSSCNCPLLFAYKHGKLDGQTIDCIRKQSGKESVLAMNECKFDRVKELCTDIFELFSQATKYYNSDDQNNSAIVQQPLSRWEYSKTWQTRQKWMDKDLSDTYLNPIVLRQLVDINYLKCNINFSYTSSIIIRTRLGNLGLVIGIIIGVFVLLLIIVMALLNGVQYKMREYDPEWTYRRNMSWTSLRRTLSQTSLRRSRRDLRINGTIINESGTDDRRISRSDNQLDCLQYHNDEQSQPFEIQNCQRSHRNKTVKNEIVDDDETEVTCEPLDIDTKRTSKR</sequence>
<proteinExistence type="predicted"/>
<dbReference type="Proteomes" id="UP000682733">
    <property type="component" value="Unassembled WGS sequence"/>
</dbReference>
<keyword evidence="6" id="KW-1185">Reference proteome</keyword>
<protein>
    <submittedName>
        <fullName evidence="3">Uncharacterized protein</fullName>
    </submittedName>
</protein>
<keyword evidence="1" id="KW-0812">Transmembrane</keyword>
<organism evidence="3 6">
    <name type="scientific">Didymodactylos carnosus</name>
    <dbReference type="NCBI Taxonomy" id="1234261"/>
    <lineage>
        <taxon>Eukaryota</taxon>
        <taxon>Metazoa</taxon>
        <taxon>Spiralia</taxon>
        <taxon>Gnathifera</taxon>
        <taxon>Rotifera</taxon>
        <taxon>Eurotatoria</taxon>
        <taxon>Bdelloidea</taxon>
        <taxon>Philodinida</taxon>
        <taxon>Philodinidae</taxon>
        <taxon>Didymodactylos</taxon>
    </lineage>
</organism>
<dbReference type="EMBL" id="CAJOBC010004452">
    <property type="protein sequence ID" value="CAF3828245.1"/>
    <property type="molecule type" value="Genomic_DNA"/>
</dbReference>
<comment type="caution">
    <text evidence="3">The sequence shown here is derived from an EMBL/GenBank/DDBJ whole genome shotgun (WGS) entry which is preliminary data.</text>
</comment>
<dbReference type="EMBL" id="CAJNOQ010004452">
    <property type="protein sequence ID" value="CAF1059751.1"/>
    <property type="molecule type" value="Genomic_DNA"/>
</dbReference>
<gene>
    <name evidence="3" type="ORF">GPM918_LOCUS16715</name>
    <name evidence="2" type="ORF">OVA965_LOCUS7302</name>
    <name evidence="5" type="ORF">SRO942_LOCUS16714</name>
    <name evidence="4" type="ORF">TMI583_LOCUS7298</name>
</gene>
<evidence type="ECO:0000313" key="6">
    <source>
        <dbReference type="Proteomes" id="UP000663829"/>
    </source>
</evidence>
<dbReference type="Proteomes" id="UP000677228">
    <property type="component" value="Unassembled WGS sequence"/>
</dbReference>
<evidence type="ECO:0000313" key="2">
    <source>
        <dbReference type="EMBL" id="CAF0854193.1"/>
    </source>
</evidence>
<reference evidence="3" key="1">
    <citation type="submission" date="2021-02" db="EMBL/GenBank/DDBJ databases">
        <authorList>
            <person name="Nowell W R."/>
        </authorList>
    </citation>
    <scope>NUCLEOTIDE SEQUENCE</scope>
</reference>
<evidence type="ECO:0000313" key="5">
    <source>
        <dbReference type="EMBL" id="CAF3828245.1"/>
    </source>
</evidence>
<evidence type="ECO:0000313" key="4">
    <source>
        <dbReference type="EMBL" id="CAF3639358.1"/>
    </source>
</evidence>
<dbReference type="Proteomes" id="UP000663829">
    <property type="component" value="Unassembled WGS sequence"/>
</dbReference>
<dbReference type="OrthoDB" id="10043274at2759"/>
<dbReference type="EMBL" id="CAJOBA010002306">
    <property type="protein sequence ID" value="CAF3639358.1"/>
    <property type="molecule type" value="Genomic_DNA"/>
</dbReference>
<keyword evidence="1" id="KW-0472">Membrane</keyword>
<feature type="transmembrane region" description="Helical" evidence="1">
    <location>
        <begin position="614"/>
        <end position="636"/>
    </location>
</feature>
<dbReference type="AlphaFoldDB" id="A0A814L7V3"/>
<accession>A0A814L7V3</accession>